<protein>
    <recommendedName>
        <fullName evidence="4">SAM-dependent methyltransferase</fullName>
    </recommendedName>
</protein>
<dbReference type="PIRSF" id="PIRSF018637">
    <property type="entry name" value="TrmK"/>
    <property type="match status" value="1"/>
</dbReference>
<evidence type="ECO:0000313" key="3">
    <source>
        <dbReference type="Proteomes" id="UP000002064"/>
    </source>
</evidence>
<dbReference type="EMBL" id="CP002032">
    <property type="protein sequence ID" value="ADH61262.1"/>
    <property type="molecule type" value="Genomic_DNA"/>
</dbReference>
<dbReference type="InterPro" id="IPR029063">
    <property type="entry name" value="SAM-dependent_MTases_sf"/>
</dbReference>
<dbReference type="PANTHER" id="PTHR38451">
    <property type="entry name" value="TRNA (ADENINE(22)-N(1))-METHYLTRANSFERASE"/>
    <property type="match status" value="1"/>
</dbReference>
<evidence type="ECO:0008006" key="4">
    <source>
        <dbReference type="Google" id="ProtNLM"/>
    </source>
</evidence>
<proteinExistence type="predicted"/>
<name>A0ABM5LRK0_THEM3</name>
<dbReference type="Gene3D" id="3.40.50.150">
    <property type="entry name" value="Vaccinia Virus protein VP39"/>
    <property type="match status" value="1"/>
</dbReference>
<dbReference type="InterPro" id="IPR006901">
    <property type="entry name" value="TrmK"/>
</dbReference>
<feature type="coiled-coil region" evidence="1">
    <location>
        <begin position="193"/>
        <end position="220"/>
    </location>
</feature>
<accession>A0ABM5LRK0</accession>
<sequence>MKFTQRLKKIVEYIPKDSKVADIGTDHGFIPVYLIENKIATYVVASDLNEASLNKAVKEVEKRNLQSLIDTRLGDGLHVLLPGEVDVVVIAGMGGILITKILEEGKDIAKTIKKFLLQPMRDSAYLREYLIENGYKICDEELVKEKQKYYEIIVAEHGRQKVKNDIYYEIGEKLIQKRHPLLKEFLQYKIDKMKQIIDKLPKCNKKRKQLEEKVKKFEVLINGLEMPSDSFHNG</sequence>
<dbReference type="SUPFAM" id="SSF53335">
    <property type="entry name" value="S-adenosyl-L-methionine-dependent methyltransferases"/>
    <property type="match status" value="1"/>
</dbReference>
<dbReference type="Pfam" id="PF04816">
    <property type="entry name" value="TrmK"/>
    <property type="match status" value="1"/>
</dbReference>
<evidence type="ECO:0000256" key="1">
    <source>
        <dbReference type="SAM" id="Coils"/>
    </source>
</evidence>
<evidence type="ECO:0000313" key="2">
    <source>
        <dbReference type="EMBL" id="ADH61262.1"/>
    </source>
</evidence>
<gene>
    <name evidence="2" type="ordered locus">Tmath_1553</name>
</gene>
<organism evidence="2 3">
    <name type="scientific">Thermoanaerobacter mathranii subsp. mathranii (strain DSM 11426 / CCUG 53645 / CIP 108742 / A3)</name>
    <dbReference type="NCBI Taxonomy" id="583358"/>
    <lineage>
        <taxon>Bacteria</taxon>
        <taxon>Bacillati</taxon>
        <taxon>Bacillota</taxon>
        <taxon>Clostridia</taxon>
        <taxon>Thermoanaerobacterales</taxon>
        <taxon>Thermoanaerobacteraceae</taxon>
        <taxon>Thermoanaerobacter</taxon>
    </lineage>
</organism>
<keyword evidence="1" id="KW-0175">Coiled coil</keyword>
<keyword evidence="3" id="KW-1185">Reference proteome</keyword>
<dbReference type="RefSeq" id="WP_013150537.1">
    <property type="nucleotide sequence ID" value="NC_014209.1"/>
</dbReference>
<dbReference type="Proteomes" id="UP000002064">
    <property type="component" value="Chromosome"/>
</dbReference>
<reference evidence="2 3" key="1">
    <citation type="submission" date="2010-05" db="EMBL/GenBank/DDBJ databases">
        <title>Complete sequence of Thermoanaerobacter mathranii subsp. mathranii mathranii str. A3.</title>
        <authorList>
            <consortium name="US DOE Joint Genome Institute"/>
            <person name="Lucas S."/>
            <person name="Copeland A."/>
            <person name="Lapidus A."/>
            <person name="Cheng J.-F."/>
            <person name="Bruce D."/>
            <person name="Goodwin L."/>
            <person name="Pitluck S."/>
            <person name="Held B."/>
            <person name="Detter J.C."/>
            <person name="Han C."/>
            <person name="Tapia R."/>
            <person name="Land M."/>
            <person name="Hauser L."/>
            <person name="Kyrpides N."/>
            <person name="Mikhailova N."/>
            <person name="Zhou J."/>
            <person name="Hemme C."/>
            <person name="Woyke T."/>
        </authorList>
    </citation>
    <scope>NUCLEOTIDE SEQUENCE [LARGE SCALE GENOMIC DNA]</scope>
    <source>
        <strain evidence="2 3">A3</strain>
    </source>
</reference>
<dbReference type="PANTHER" id="PTHR38451:SF1">
    <property type="entry name" value="TRNA (ADENINE(22)-N(1))-METHYLTRANSFERASE"/>
    <property type="match status" value="1"/>
</dbReference>